<evidence type="ECO:0000256" key="6">
    <source>
        <dbReference type="ARBA" id="ARBA00023053"/>
    </source>
</evidence>
<keyword evidence="9 12" id="KW-0407">Ion channel</keyword>
<dbReference type="eggNOG" id="COG0239">
    <property type="taxonomic scope" value="Bacteria"/>
</dbReference>
<comment type="catalytic activity">
    <reaction evidence="11">
        <text>fluoride(in) = fluoride(out)</text>
        <dbReference type="Rhea" id="RHEA:76159"/>
        <dbReference type="ChEBI" id="CHEBI:17051"/>
    </reaction>
    <physiologicalReaction direction="left-to-right" evidence="11">
        <dbReference type="Rhea" id="RHEA:76160"/>
    </physiologicalReaction>
</comment>
<dbReference type="GO" id="GO:0062054">
    <property type="term" value="F:fluoride channel activity"/>
    <property type="evidence" value="ECO:0007669"/>
    <property type="project" value="UniProtKB-UniRule"/>
</dbReference>
<keyword evidence="14" id="KW-1185">Reference proteome</keyword>
<dbReference type="GO" id="GO:0005886">
    <property type="term" value="C:plasma membrane"/>
    <property type="evidence" value="ECO:0007669"/>
    <property type="project" value="UniProtKB-SubCell"/>
</dbReference>
<dbReference type="PANTHER" id="PTHR28259">
    <property type="entry name" value="FLUORIDE EXPORT PROTEIN 1-RELATED"/>
    <property type="match status" value="1"/>
</dbReference>
<keyword evidence="8 12" id="KW-0472">Membrane</keyword>
<keyword evidence="5 12" id="KW-1133">Transmembrane helix</keyword>
<organism evidence="13 14">
    <name type="scientific">Alcanivorax borkumensis (strain ATCC 700651 / DSM 11573 / NCIMB 13689 / SK2)</name>
    <dbReference type="NCBI Taxonomy" id="393595"/>
    <lineage>
        <taxon>Bacteria</taxon>
        <taxon>Pseudomonadati</taxon>
        <taxon>Pseudomonadota</taxon>
        <taxon>Gammaproteobacteria</taxon>
        <taxon>Oceanospirillales</taxon>
        <taxon>Alcanivoracaceae</taxon>
        <taxon>Alcanivorax</taxon>
    </lineage>
</organism>
<comment type="activity regulation">
    <text evidence="12">Na(+) is not transported, but it plays an essential structural role and its presence is essential for fluoride channel function.</text>
</comment>
<comment type="similarity">
    <text evidence="10 12">Belongs to the fluoride channel Fluc/FEX (TC 1.A.43) family.</text>
</comment>
<dbReference type="GO" id="GO:0140114">
    <property type="term" value="P:cellular detoxification of fluoride"/>
    <property type="evidence" value="ECO:0007669"/>
    <property type="project" value="UniProtKB-UniRule"/>
</dbReference>
<evidence type="ECO:0000256" key="3">
    <source>
        <dbReference type="ARBA" id="ARBA00022519"/>
    </source>
</evidence>
<accession>Q0VQ07</accession>
<evidence type="ECO:0000313" key="13">
    <source>
        <dbReference type="EMBL" id="CAL16741.1"/>
    </source>
</evidence>
<evidence type="ECO:0000313" key="14">
    <source>
        <dbReference type="Proteomes" id="UP000008871"/>
    </source>
</evidence>
<dbReference type="HAMAP" id="MF_00454">
    <property type="entry name" value="FluC"/>
    <property type="match status" value="1"/>
</dbReference>
<sequence>MSLSAITEGGMLPWIAVAIGGAVGACLRFATSLWLGVPSMPSWPWATFGVNLAGSFLFGLLAILLASLPVGDVWRLALMTGMLGALTTFSTFSFELVRMVEARAFILAAGYAVGSVGACLLLGIAGLALGRLFFE</sequence>
<feature type="binding site" evidence="12">
    <location>
        <position position="87"/>
    </location>
    <ligand>
        <name>Na(+)</name>
        <dbReference type="ChEBI" id="CHEBI:29101"/>
        <note>structural</note>
    </ligand>
</feature>
<dbReference type="Pfam" id="PF02537">
    <property type="entry name" value="CRCB"/>
    <property type="match status" value="1"/>
</dbReference>
<proteinExistence type="inferred from homology"/>
<reference evidence="13 14" key="1">
    <citation type="journal article" date="2006" name="Nat. Biotechnol.">
        <title>Genome sequence of the ubiquitous hydrocarbon-degrading marine bacterium Alcanivorax borkumensis.</title>
        <authorList>
            <person name="Schneiker S."/>
            <person name="Martins dos Santos V.A.P."/>
            <person name="Bartels D."/>
            <person name="Bekel T."/>
            <person name="Brecht M."/>
            <person name="Buhrmester J."/>
            <person name="Chernikova T.N."/>
            <person name="Denaro R."/>
            <person name="Ferrer M."/>
            <person name="Gertler C."/>
            <person name="Goesmann A."/>
            <person name="Golyshina O.V."/>
            <person name="Kaminski F."/>
            <person name="Khachane A.N."/>
            <person name="Lang S."/>
            <person name="Linke B."/>
            <person name="McHardy A.C."/>
            <person name="Meyer F."/>
            <person name="Nechitaylo T."/>
            <person name="Puehler A."/>
            <person name="Regenhardt D."/>
            <person name="Rupp O."/>
            <person name="Sabirova J.S."/>
            <person name="Selbitschka W."/>
            <person name="Yakimov M.M."/>
            <person name="Timmis K.N."/>
            <person name="Vorhoelter F.-J."/>
            <person name="Weidner S."/>
            <person name="Kaiser O."/>
            <person name="Golyshin P.N."/>
        </authorList>
    </citation>
    <scope>NUCLEOTIDE SEQUENCE [LARGE SCALE GENOMIC DNA]</scope>
    <source>
        <strain evidence="14">ATCC 700651 / DSM 11573 / NCIMB 13689 / SK2</strain>
    </source>
</reference>
<dbReference type="KEGG" id="abo:ABO_1293"/>
<evidence type="ECO:0000256" key="8">
    <source>
        <dbReference type="ARBA" id="ARBA00023136"/>
    </source>
</evidence>
<evidence type="ECO:0000256" key="11">
    <source>
        <dbReference type="ARBA" id="ARBA00035585"/>
    </source>
</evidence>
<dbReference type="Proteomes" id="UP000008871">
    <property type="component" value="Chromosome"/>
</dbReference>
<evidence type="ECO:0000256" key="10">
    <source>
        <dbReference type="ARBA" id="ARBA00035120"/>
    </source>
</evidence>
<feature type="transmembrane region" description="Helical" evidence="12">
    <location>
        <begin position="12"/>
        <end position="37"/>
    </location>
</feature>
<dbReference type="InterPro" id="IPR003691">
    <property type="entry name" value="FluC"/>
</dbReference>
<evidence type="ECO:0000256" key="4">
    <source>
        <dbReference type="ARBA" id="ARBA00022692"/>
    </source>
</evidence>
<comment type="function">
    <text evidence="12">Fluoride-specific ion channel. Important for reducing fluoride concentration in the cell, thus reducing its toxicity.</text>
</comment>
<dbReference type="HOGENOM" id="CLU_114342_2_1_6"/>
<keyword evidence="12" id="KW-0813">Transport</keyword>
<dbReference type="STRING" id="393595.ABO_1293"/>
<dbReference type="PANTHER" id="PTHR28259:SF1">
    <property type="entry name" value="FLUORIDE EXPORT PROTEIN 1-RELATED"/>
    <property type="match status" value="1"/>
</dbReference>
<evidence type="ECO:0000256" key="5">
    <source>
        <dbReference type="ARBA" id="ARBA00022989"/>
    </source>
</evidence>
<dbReference type="GO" id="GO:0046872">
    <property type="term" value="F:metal ion binding"/>
    <property type="evidence" value="ECO:0007669"/>
    <property type="project" value="UniProtKB-KW"/>
</dbReference>
<keyword evidence="7 12" id="KW-0406">Ion transport</keyword>
<keyword evidence="6 12" id="KW-0915">Sodium</keyword>
<feature type="binding site" evidence="12">
    <location>
        <position position="84"/>
    </location>
    <ligand>
        <name>Na(+)</name>
        <dbReference type="ChEBI" id="CHEBI:29101"/>
        <note>structural</note>
    </ligand>
</feature>
<dbReference type="EMBL" id="AM286690">
    <property type="protein sequence ID" value="CAL16741.1"/>
    <property type="molecule type" value="Genomic_DNA"/>
</dbReference>
<comment type="subcellular location">
    <subcellularLocation>
        <location evidence="12">Cell inner membrane</location>
        <topology evidence="12">Multi-pass membrane protein</topology>
    </subcellularLocation>
    <subcellularLocation>
        <location evidence="1">Cell membrane</location>
        <topology evidence="1">Multi-pass membrane protein</topology>
    </subcellularLocation>
</comment>
<evidence type="ECO:0000256" key="12">
    <source>
        <dbReference type="HAMAP-Rule" id="MF_00454"/>
    </source>
</evidence>
<name>Q0VQ07_ALCBS</name>
<gene>
    <name evidence="12 13" type="primary">crcB</name>
    <name evidence="12" type="synonym">fluC</name>
    <name evidence="13" type="ordered locus">ABO_1293</name>
</gene>
<evidence type="ECO:0000256" key="9">
    <source>
        <dbReference type="ARBA" id="ARBA00023303"/>
    </source>
</evidence>
<protein>
    <recommendedName>
        <fullName evidence="12">Fluoride-specific ion channel FluC</fullName>
    </recommendedName>
</protein>
<keyword evidence="2 12" id="KW-1003">Cell membrane</keyword>
<dbReference type="RefSeq" id="WP_011588575.1">
    <property type="nucleotide sequence ID" value="NC_008260.1"/>
</dbReference>
<feature type="transmembrane region" description="Helical" evidence="12">
    <location>
        <begin position="73"/>
        <end position="92"/>
    </location>
</feature>
<keyword evidence="3 12" id="KW-0997">Cell inner membrane</keyword>
<feature type="transmembrane region" description="Helical" evidence="12">
    <location>
        <begin position="104"/>
        <end position="129"/>
    </location>
</feature>
<keyword evidence="12" id="KW-0479">Metal-binding</keyword>
<keyword evidence="4 12" id="KW-0812">Transmembrane</keyword>
<evidence type="ECO:0000256" key="7">
    <source>
        <dbReference type="ARBA" id="ARBA00023065"/>
    </source>
</evidence>
<evidence type="ECO:0000256" key="1">
    <source>
        <dbReference type="ARBA" id="ARBA00004651"/>
    </source>
</evidence>
<feature type="transmembrane region" description="Helical" evidence="12">
    <location>
        <begin position="43"/>
        <end position="66"/>
    </location>
</feature>
<evidence type="ECO:0000256" key="2">
    <source>
        <dbReference type="ARBA" id="ARBA00022475"/>
    </source>
</evidence>
<dbReference type="AlphaFoldDB" id="Q0VQ07"/>